<proteinExistence type="inferred from homology"/>
<evidence type="ECO:0000256" key="1">
    <source>
        <dbReference type="ARBA" id="ARBA00008791"/>
    </source>
</evidence>
<evidence type="ECO:0000259" key="2">
    <source>
        <dbReference type="Pfam" id="PF00582"/>
    </source>
</evidence>
<evidence type="ECO:0000313" key="4">
    <source>
        <dbReference type="Proteomes" id="UP001148482"/>
    </source>
</evidence>
<reference evidence="3" key="1">
    <citation type="submission" date="2022-11" db="EMBL/GenBank/DDBJ databases">
        <title>Salinimicrobium profundisediminis sp. nov., isolated from deep-sea sediment of the Mariana Trench.</title>
        <authorList>
            <person name="Fu H."/>
        </authorList>
    </citation>
    <scope>NUCLEOTIDE SEQUENCE</scope>
    <source>
        <strain evidence="3">MT39</strain>
    </source>
</reference>
<protein>
    <submittedName>
        <fullName evidence="3">Universal stress protein</fullName>
    </submittedName>
</protein>
<dbReference type="EMBL" id="JAPJDA010000029">
    <property type="protein sequence ID" value="MCX2839503.1"/>
    <property type="molecule type" value="Genomic_DNA"/>
</dbReference>
<dbReference type="InterPro" id="IPR006016">
    <property type="entry name" value="UspA"/>
</dbReference>
<dbReference type="PANTHER" id="PTHR46268">
    <property type="entry name" value="STRESS RESPONSE PROTEIN NHAX"/>
    <property type="match status" value="1"/>
</dbReference>
<evidence type="ECO:0000313" key="3">
    <source>
        <dbReference type="EMBL" id="MCX2839503.1"/>
    </source>
</evidence>
<dbReference type="SUPFAM" id="SSF52402">
    <property type="entry name" value="Adenine nucleotide alpha hydrolases-like"/>
    <property type="match status" value="2"/>
</dbReference>
<organism evidence="3 4">
    <name type="scientific">Salinimicrobium profundisediminis</name>
    <dbReference type="NCBI Taxonomy" id="2994553"/>
    <lineage>
        <taxon>Bacteria</taxon>
        <taxon>Pseudomonadati</taxon>
        <taxon>Bacteroidota</taxon>
        <taxon>Flavobacteriia</taxon>
        <taxon>Flavobacteriales</taxon>
        <taxon>Flavobacteriaceae</taxon>
        <taxon>Salinimicrobium</taxon>
    </lineage>
</organism>
<sequence length="259" mass="29522">MKNILIPFDFSEVSKNALDYAVKFADKDPLINLFLLNITEEGADVNAIRENFKKIIKKYKKPLSPEIYTLVQTGELVSSIIQLQKELKVDIIMMGTRGANLEEENVATTTSRLVQEADLPVLVIPEKYKKFRLESIILSLGNEKIADRSPLYVLLDVSRKHKAQVHVLTIQQQEMAMGYSEDDESNETTLNYFLEMFYSHHTFHESEDIEAGILNYIKKNDMDMLAIMPKTHLPGDEASPGRLTRLLTLHSNVPLLVLD</sequence>
<dbReference type="RefSeq" id="WP_266070869.1">
    <property type="nucleotide sequence ID" value="NZ_JAPJDA010000029.1"/>
</dbReference>
<dbReference type="Proteomes" id="UP001148482">
    <property type="component" value="Unassembled WGS sequence"/>
</dbReference>
<feature type="domain" description="UspA" evidence="2">
    <location>
        <begin position="1"/>
        <end position="125"/>
    </location>
</feature>
<dbReference type="Gene3D" id="3.40.50.12370">
    <property type="match status" value="1"/>
</dbReference>
<gene>
    <name evidence="3" type="ORF">OQ279_15250</name>
</gene>
<keyword evidence="4" id="KW-1185">Reference proteome</keyword>
<name>A0A9X3CZA5_9FLAO</name>
<comment type="caution">
    <text evidence="3">The sequence shown here is derived from an EMBL/GenBank/DDBJ whole genome shotgun (WGS) entry which is preliminary data.</text>
</comment>
<comment type="similarity">
    <text evidence="1">Belongs to the universal stress protein A family.</text>
</comment>
<dbReference type="PRINTS" id="PR01438">
    <property type="entry name" value="UNVRSLSTRESS"/>
</dbReference>
<dbReference type="PANTHER" id="PTHR46268:SF6">
    <property type="entry name" value="UNIVERSAL STRESS PROTEIN UP12"/>
    <property type="match status" value="1"/>
</dbReference>
<dbReference type="Pfam" id="PF00582">
    <property type="entry name" value="Usp"/>
    <property type="match status" value="1"/>
</dbReference>
<dbReference type="AlphaFoldDB" id="A0A9X3CZA5"/>
<dbReference type="InterPro" id="IPR006015">
    <property type="entry name" value="Universal_stress_UspA"/>
</dbReference>
<accession>A0A9X3CZA5</accession>
<dbReference type="CDD" id="cd00293">
    <property type="entry name" value="USP-like"/>
    <property type="match status" value="1"/>
</dbReference>